<protein>
    <submittedName>
        <fullName evidence="5">Hydroxymethylglutaryl-CoA lyase</fullName>
    </submittedName>
</protein>
<dbReference type="RefSeq" id="WP_265617490.1">
    <property type="nucleotide sequence ID" value="NZ_JAPFRD010000010.1"/>
</dbReference>
<sequence>MNRRSYPAQVSIVEVGPRDGLQNEKTPVSTQSKVELVHNLVNAGLKRIETGSFVSPKWVPQMADSSDVFTRIKRHKGVTYSALTPNMKGFEAALQAGADEVAVFGAASESFSQRNINCSIEDSLNRFAPVVEAAQTAGIKVRGYVSCVLGCPYEGEISPTAVAEVSKRLLDMGCYEISLGDTIGTGTPVKTAAMLEEVLNWIPVNQVAAHFHDTYGQALANLTIALQYGVATIDSAVAGLGGCPYARGASGNVATEDVVYMLNGMGIKTGIDLHKLLHAARGISNVIKRPPSSKVANALA</sequence>
<dbReference type="Proteomes" id="UP001142810">
    <property type="component" value="Unassembled WGS sequence"/>
</dbReference>
<accession>A0ABT3P7M3</accession>
<evidence type="ECO:0000313" key="5">
    <source>
        <dbReference type="EMBL" id="MCW8108749.1"/>
    </source>
</evidence>
<dbReference type="InterPro" id="IPR013785">
    <property type="entry name" value="Aldolase_TIM"/>
</dbReference>
<keyword evidence="6" id="KW-1185">Reference proteome</keyword>
<dbReference type="PANTHER" id="PTHR42738:SF7">
    <property type="entry name" value="HYDROXYMETHYLGLUTARYL-COA LYASE"/>
    <property type="match status" value="1"/>
</dbReference>
<proteinExistence type="inferred from homology"/>
<dbReference type="InterPro" id="IPR000891">
    <property type="entry name" value="PYR_CT"/>
</dbReference>
<dbReference type="PROSITE" id="PS50991">
    <property type="entry name" value="PYR_CT"/>
    <property type="match status" value="1"/>
</dbReference>
<evidence type="ECO:0000256" key="2">
    <source>
        <dbReference type="ARBA" id="ARBA00022723"/>
    </source>
</evidence>
<gene>
    <name evidence="5" type="ORF">OPS25_09610</name>
</gene>
<comment type="caution">
    <text evidence="5">The sequence shown here is derived from an EMBL/GenBank/DDBJ whole genome shotgun (WGS) entry which is preliminary data.</text>
</comment>
<keyword evidence="3 5" id="KW-0456">Lyase</keyword>
<organism evidence="5 6">
    <name type="scientific">Alteromonas aquimaris</name>
    <dbReference type="NCBI Taxonomy" id="2998417"/>
    <lineage>
        <taxon>Bacteria</taxon>
        <taxon>Pseudomonadati</taxon>
        <taxon>Pseudomonadota</taxon>
        <taxon>Gammaproteobacteria</taxon>
        <taxon>Alteromonadales</taxon>
        <taxon>Alteromonadaceae</taxon>
        <taxon>Alteromonas/Salinimonas group</taxon>
        <taxon>Alteromonas</taxon>
    </lineage>
</organism>
<evidence type="ECO:0000256" key="1">
    <source>
        <dbReference type="ARBA" id="ARBA00009405"/>
    </source>
</evidence>
<dbReference type="PANTHER" id="PTHR42738">
    <property type="entry name" value="HYDROXYMETHYLGLUTARYL-COA LYASE"/>
    <property type="match status" value="1"/>
</dbReference>
<name>A0ABT3P7M3_9ALTE</name>
<dbReference type="GO" id="GO:0016829">
    <property type="term" value="F:lyase activity"/>
    <property type="evidence" value="ECO:0007669"/>
    <property type="project" value="UniProtKB-KW"/>
</dbReference>
<comment type="similarity">
    <text evidence="1">Belongs to the HMG-CoA lyase family.</text>
</comment>
<dbReference type="EMBL" id="JAPFRD010000010">
    <property type="protein sequence ID" value="MCW8108749.1"/>
    <property type="molecule type" value="Genomic_DNA"/>
</dbReference>
<reference evidence="5" key="1">
    <citation type="submission" date="2022-11" db="EMBL/GenBank/DDBJ databases">
        <title>Alteromonas sp. nov., isolated from sea water of the Qingdao.</title>
        <authorList>
            <person name="Wang Q."/>
        </authorList>
    </citation>
    <scope>NUCLEOTIDE SEQUENCE</scope>
    <source>
        <strain evidence="5">ASW11-7</strain>
    </source>
</reference>
<dbReference type="InterPro" id="IPR043594">
    <property type="entry name" value="HMGL"/>
</dbReference>
<dbReference type="Gene3D" id="3.20.20.70">
    <property type="entry name" value="Aldolase class I"/>
    <property type="match status" value="1"/>
</dbReference>
<evidence type="ECO:0000259" key="4">
    <source>
        <dbReference type="PROSITE" id="PS50991"/>
    </source>
</evidence>
<dbReference type="Pfam" id="PF00682">
    <property type="entry name" value="HMGL-like"/>
    <property type="match status" value="1"/>
</dbReference>
<dbReference type="NCBIfam" id="NF004283">
    <property type="entry name" value="PRK05692.1"/>
    <property type="match status" value="1"/>
</dbReference>
<keyword evidence="2" id="KW-0479">Metal-binding</keyword>
<evidence type="ECO:0000256" key="3">
    <source>
        <dbReference type="ARBA" id="ARBA00023239"/>
    </source>
</evidence>
<dbReference type="SUPFAM" id="SSF51569">
    <property type="entry name" value="Aldolase"/>
    <property type="match status" value="1"/>
</dbReference>
<evidence type="ECO:0000313" key="6">
    <source>
        <dbReference type="Proteomes" id="UP001142810"/>
    </source>
</evidence>
<dbReference type="CDD" id="cd07938">
    <property type="entry name" value="DRE_TIM_HMGL"/>
    <property type="match status" value="1"/>
</dbReference>
<feature type="domain" description="Pyruvate carboxyltransferase" evidence="4">
    <location>
        <begin position="10"/>
        <end position="277"/>
    </location>
</feature>